<dbReference type="AlphaFoldDB" id="A0AAV3PMH1"/>
<reference evidence="2 3" key="1">
    <citation type="submission" date="2024-01" db="EMBL/GenBank/DDBJ databases">
        <title>The complete chloroplast genome sequence of Lithospermum erythrorhizon: insights into the phylogenetic relationship among Boraginaceae species and the maternal lineages of purple gromwells.</title>
        <authorList>
            <person name="Okada T."/>
            <person name="Watanabe K."/>
        </authorList>
    </citation>
    <scope>NUCLEOTIDE SEQUENCE [LARGE SCALE GENOMIC DNA]</scope>
</reference>
<gene>
    <name evidence="2" type="ORF">LIER_10880</name>
</gene>
<sequence>MGMTGICFLYYKKPSLSFDNRLVHLQMQAHVDDMVKWVRGVREIGMYVTHPSRMIAKNMILLEMYNSLRSMWPKATLKEIDDEKARLLGFEEECEQKGEVQEGEVANEGNDEEDVVGGDEFMETNNVVCDDFDTDVFIREDYFDEEYEPLQDSEDVEENERENENLACFLNEEEAEDEMGPVLPDIGSLPEVEFETSEHLVELSGKEDDEEVVCSSSRRKKAITSILYNRKIHLANPIILPNMVFCNAADFRELIRHYAMKTKKPLKFVKNDKWRVCVRCQAEGCGFTVFCSRLGKLNDLSIKSMVEEHTCGSSTKIDMVKVNDLSIRML</sequence>
<dbReference type="Pfam" id="PF03108">
    <property type="entry name" value="DBD_Tnp_Mut"/>
    <property type="match status" value="1"/>
</dbReference>
<feature type="domain" description="Transposase MuDR plant" evidence="1">
    <location>
        <begin position="244"/>
        <end position="296"/>
    </location>
</feature>
<dbReference type="InterPro" id="IPR004332">
    <property type="entry name" value="Transposase_MuDR"/>
</dbReference>
<dbReference type="Proteomes" id="UP001454036">
    <property type="component" value="Unassembled WGS sequence"/>
</dbReference>
<organism evidence="2 3">
    <name type="scientific">Lithospermum erythrorhizon</name>
    <name type="common">Purple gromwell</name>
    <name type="synonym">Lithospermum officinale var. erythrorhizon</name>
    <dbReference type="NCBI Taxonomy" id="34254"/>
    <lineage>
        <taxon>Eukaryota</taxon>
        <taxon>Viridiplantae</taxon>
        <taxon>Streptophyta</taxon>
        <taxon>Embryophyta</taxon>
        <taxon>Tracheophyta</taxon>
        <taxon>Spermatophyta</taxon>
        <taxon>Magnoliopsida</taxon>
        <taxon>eudicotyledons</taxon>
        <taxon>Gunneridae</taxon>
        <taxon>Pentapetalae</taxon>
        <taxon>asterids</taxon>
        <taxon>lamiids</taxon>
        <taxon>Boraginales</taxon>
        <taxon>Boraginaceae</taxon>
        <taxon>Boraginoideae</taxon>
        <taxon>Lithospermeae</taxon>
        <taxon>Lithospermum</taxon>
    </lineage>
</organism>
<proteinExistence type="predicted"/>
<protein>
    <recommendedName>
        <fullName evidence="1">Transposase MuDR plant domain-containing protein</fullName>
    </recommendedName>
</protein>
<evidence type="ECO:0000313" key="3">
    <source>
        <dbReference type="Proteomes" id="UP001454036"/>
    </source>
</evidence>
<accession>A0AAV3PMH1</accession>
<comment type="caution">
    <text evidence="2">The sequence shown here is derived from an EMBL/GenBank/DDBJ whole genome shotgun (WGS) entry which is preliminary data.</text>
</comment>
<evidence type="ECO:0000259" key="1">
    <source>
        <dbReference type="Pfam" id="PF03108"/>
    </source>
</evidence>
<dbReference type="EMBL" id="BAABME010001972">
    <property type="protein sequence ID" value="GAA0152386.1"/>
    <property type="molecule type" value="Genomic_DNA"/>
</dbReference>
<name>A0AAV3PMH1_LITER</name>
<evidence type="ECO:0000313" key="2">
    <source>
        <dbReference type="EMBL" id="GAA0152386.1"/>
    </source>
</evidence>
<keyword evidence="3" id="KW-1185">Reference proteome</keyword>